<evidence type="ECO:0000313" key="1">
    <source>
        <dbReference type="EMBL" id="KAF4631723.1"/>
    </source>
</evidence>
<dbReference type="InterPro" id="IPR024747">
    <property type="entry name" value="Pyridox_Oxase-rel"/>
</dbReference>
<evidence type="ECO:0000313" key="2">
    <source>
        <dbReference type="Proteomes" id="UP000566819"/>
    </source>
</evidence>
<gene>
    <name evidence="1" type="ORF">G7Y89_g6413</name>
</gene>
<protein>
    <submittedName>
        <fullName evidence="1">Uncharacterized protein</fullName>
    </submittedName>
</protein>
<dbReference type="SUPFAM" id="SSF50475">
    <property type="entry name" value="FMN-binding split barrel"/>
    <property type="match status" value="1"/>
</dbReference>
<reference evidence="1 2" key="1">
    <citation type="submission" date="2020-03" db="EMBL/GenBank/DDBJ databases">
        <title>Draft Genome Sequence of Cudoniella acicularis.</title>
        <authorList>
            <person name="Buettner E."/>
            <person name="Kellner H."/>
        </authorList>
    </citation>
    <scope>NUCLEOTIDE SEQUENCE [LARGE SCALE GENOMIC DNA]</scope>
    <source>
        <strain evidence="1 2">DSM 108380</strain>
    </source>
</reference>
<dbReference type="OrthoDB" id="444432at2759"/>
<dbReference type="EMBL" id="JAAMPI010000416">
    <property type="protein sequence ID" value="KAF4631723.1"/>
    <property type="molecule type" value="Genomic_DNA"/>
</dbReference>
<accession>A0A8H4W2G5</accession>
<comment type="caution">
    <text evidence="1">The sequence shown here is derived from an EMBL/GenBank/DDBJ whole genome shotgun (WGS) entry which is preliminary data.</text>
</comment>
<dbReference type="Gene3D" id="2.30.110.10">
    <property type="entry name" value="Electron Transport, Fmn-binding Protein, Chain A"/>
    <property type="match status" value="1"/>
</dbReference>
<dbReference type="InterPro" id="IPR012349">
    <property type="entry name" value="Split_barrel_FMN-bd"/>
</dbReference>
<dbReference type="AlphaFoldDB" id="A0A8H4W2G5"/>
<name>A0A8H4W2G5_9HELO</name>
<sequence>MQPATLHRHTDRALYDTDTITSVFASTLFAHVAYTDEGGYPHCVPMIALYMCLSEDENEQPAVYLHGHPTTKLMEMVKRREKFVNVTVAGVKKGEGRG</sequence>
<keyword evidence="2" id="KW-1185">Reference proteome</keyword>
<proteinExistence type="predicted"/>
<dbReference type="PANTHER" id="PTHR34071">
    <property type="entry name" value="5-NITROIMIDAZOLE ANTIBIOTICS RESISTANCE PROTEIN, NIMA-FAMILY-RELATED PROTEIN-RELATED"/>
    <property type="match status" value="1"/>
</dbReference>
<dbReference type="Proteomes" id="UP000566819">
    <property type="component" value="Unassembled WGS sequence"/>
</dbReference>
<dbReference type="Pfam" id="PF12900">
    <property type="entry name" value="Pyridox_ox_2"/>
    <property type="match status" value="1"/>
</dbReference>
<organism evidence="1 2">
    <name type="scientific">Cudoniella acicularis</name>
    <dbReference type="NCBI Taxonomy" id="354080"/>
    <lineage>
        <taxon>Eukaryota</taxon>
        <taxon>Fungi</taxon>
        <taxon>Dikarya</taxon>
        <taxon>Ascomycota</taxon>
        <taxon>Pezizomycotina</taxon>
        <taxon>Leotiomycetes</taxon>
        <taxon>Helotiales</taxon>
        <taxon>Tricladiaceae</taxon>
        <taxon>Cudoniella</taxon>
    </lineage>
</organism>
<dbReference type="PANTHER" id="PTHR34071:SF2">
    <property type="entry name" value="FLAVIN-NUCLEOTIDE-BINDING PROTEIN"/>
    <property type="match status" value="1"/>
</dbReference>